<dbReference type="InterPro" id="IPR011650">
    <property type="entry name" value="Peptidase_M20_dimer"/>
</dbReference>
<keyword evidence="2" id="KW-0479">Metal-binding</keyword>
<dbReference type="SUPFAM" id="SSF55031">
    <property type="entry name" value="Bacterial exopeptidase dimerisation domain"/>
    <property type="match status" value="1"/>
</dbReference>
<dbReference type="InterPro" id="IPR001261">
    <property type="entry name" value="ArgE/DapE_CS"/>
</dbReference>
<dbReference type="SUPFAM" id="SSF53187">
    <property type="entry name" value="Zn-dependent exopeptidases"/>
    <property type="match status" value="1"/>
</dbReference>
<dbReference type="Gene3D" id="3.40.630.10">
    <property type="entry name" value="Zn peptidases"/>
    <property type="match status" value="1"/>
</dbReference>
<dbReference type="InterPro" id="IPR036264">
    <property type="entry name" value="Bact_exopeptidase_dim_dom"/>
</dbReference>
<evidence type="ECO:0000259" key="7">
    <source>
        <dbReference type="Pfam" id="PF07687"/>
    </source>
</evidence>
<feature type="active site" description="Proton acceptor" evidence="5">
    <location>
        <position position="199"/>
    </location>
</feature>
<evidence type="ECO:0000313" key="9">
    <source>
        <dbReference type="Proteomes" id="UP000647424"/>
    </source>
</evidence>
<feature type="domain" description="Peptidase M20 dimerisation" evidence="7">
    <location>
        <begin position="238"/>
        <end position="336"/>
    </location>
</feature>
<evidence type="ECO:0000256" key="6">
    <source>
        <dbReference type="SAM" id="SignalP"/>
    </source>
</evidence>
<dbReference type="Proteomes" id="UP000647424">
    <property type="component" value="Unassembled WGS sequence"/>
</dbReference>
<dbReference type="NCBIfam" id="NF004788">
    <property type="entry name" value="PRK06133.1"/>
    <property type="match status" value="1"/>
</dbReference>
<dbReference type="GO" id="GO:0016787">
    <property type="term" value="F:hydrolase activity"/>
    <property type="evidence" value="ECO:0007669"/>
    <property type="project" value="UniProtKB-KW"/>
</dbReference>
<comment type="cofactor">
    <cofactor evidence="1">
        <name>Zn(2+)</name>
        <dbReference type="ChEBI" id="CHEBI:29105"/>
    </cofactor>
</comment>
<gene>
    <name evidence="8" type="ORF">IC609_04405</name>
</gene>
<sequence>MALTLPAAPLLTRPRLRLAALSLLMAVSAPWAVAQTPATTAPSTAQVHEMAKAQTQPLLGTLKDLVSIESGSRDLEGLEKIATLIASRLQHMGMAVQTIPTQAPASHPQLKGAKLGSVVYATQKGKGQKKVLLIAHMDTVYLKGMAAKQPFRIDGNKAYGLAISDDKAGVALILHTVQMLKDMGYEDYAELAVAINGDEEVGSAGSSDLLVKLGGEYDAVMSFEGGGFDKDMVRLATSSIAIVEMKVTGKASHAGANPDAGRNAIYEMSHQMLKSRQFGDKSKGLHINWTVARGGDVRNVIPASAQAIADVRSLTNKDLDIIEAALQESIKEKLIPDTQVEIDFYRSRPAFVANDASRVMAQHAKTVYQEIGQTIQIAERATGGGTDAAFAGLKPKGGVLESFGLRGYGAHANTEEYIFIDSIAPRLYLSTRMVMDIGSGKVRW</sequence>
<keyword evidence="6" id="KW-0732">Signal</keyword>
<dbReference type="InterPro" id="IPR050072">
    <property type="entry name" value="Peptidase_M20A"/>
</dbReference>
<feature type="active site" evidence="5">
    <location>
        <position position="138"/>
    </location>
</feature>
<dbReference type="Gene3D" id="3.30.70.360">
    <property type="match status" value="1"/>
</dbReference>
<proteinExistence type="predicted"/>
<organism evidence="8 9">
    <name type="scientific">Limnohabitans radicicola</name>
    <dbReference type="NCBI Taxonomy" id="2771427"/>
    <lineage>
        <taxon>Bacteria</taxon>
        <taxon>Pseudomonadati</taxon>
        <taxon>Pseudomonadota</taxon>
        <taxon>Betaproteobacteria</taxon>
        <taxon>Burkholderiales</taxon>
        <taxon>Comamonadaceae</taxon>
        <taxon>Limnohabitans</taxon>
    </lineage>
</organism>
<dbReference type="PANTHER" id="PTHR43808">
    <property type="entry name" value="ACETYLORNITHINE DEACETYLASE"/>
    <property type="match status" value="1"/>
</dbReference>
<reference evidence="8" key="1">
    <citation type="submission" date="2020-09" db="EMBL/GenBank/DDBJ databases">
        <title>Genome seq and assembly of Limnohabitants sp.</title>
        <authorList>
            <person name="Chhetri G."/>
        </authorList>
    </citation>
    <scope>NUCLEOTIDE SEQUENCE</scope>
    <source>
        <strain evidence="8">JUR4</strain>
    </source>
</reference>
<evidence type="ECO:0000256" key="1">
    <source>
        <dbReference type="ARBA" id="ARBA00001947"/>
    </source>
</evidence>
<comment type="caution">
    <text evidence="8">The sequence shown here is derived from an EMBL/GenBank/DDBJ whole genome shotgun (WGS) entry which is preliminary data.</text>
</comment>
<dbReference type="RefSeq" id="WP_191818224.1">
    <property type="nucleotide sequence ID" value="NZ_JACYFT010000001.1"/>
</dbReference>
<dbReference type="Pfam" id="PF07687">
    <property type="entry name" value="M20_dimer"/>
    <property type="match status" value="1"/>
</dbReference>
<evidence type="ECO:0000313" key="8">
    <source>
        <dbReference type="EMBL" id="MBD8049777.1"/>
    </source>
</evidence>
<protein>
    <submittedName>
        <fullName evidence="8">M20/M25/M40 family metallo-hydrolase</fullName>
    </submittedName>
</protein>
<dbReference type="PROSITE" id="PS00758">
    <property type="entry name" value="ARGE_DAPE_CPG2_1"/>
    <property type="match status" value="1"/>
</dbReference>
<evidence type="ECO:0000256" key="3">
    <source>
        <dbReference type="ARBA" id="ARBA00022801"/>
    </source>
</evidence>
<dbReference type="Pfam" id="PF01546">
    <property type="entry name" value="Peptidase_M20"/>
    <property type="match status" value="1"/>
</dbReference>
<dbReference type="PROSITE" id="PS00759">
    <property type="entry name" value="ARGE_DAPE_CPG2_2"/>
    <property type="match status" value="1"/>
</dbReference>
<feature type="signal peptide" evidence="6">
    <location>
        <begin position="1"/>
        <end position="34"/>
    </location>
</feature>
<dbReference type="PIRSF" id="PIRSF037238">
    <property type="entry name" value="Carboxypeptidase_G2"/>
    <property type="match status" value="1"/>
</dbReference>
<dbReference type="InterPro" id="IPR002933">
    <property type="entry name" value="Peptidase_M20"/>
</dbReference>
<evidence type="ECO:0000256" key="5">
    <source>
        <dbReference type="PIRSR" id="PIRSR037238-1"/>
    </source>
</evidence>
<name>A0A927ILC5_9BURK</name>
<dbReference type="PANTHER" id="PTHR43808:SF10">
    <property type="entry name" value="BLL3749 PROTEIN"/>
    <property type="match status" value="1"/>
</dbReference>
<dbReference type="EMBL" id="JACYFT010000001">
    <property type="protein sequence ID" value="MBD8049777.1"/>
    <property type="molecule type" value="Genomic_DNA"/>
</dbReference>
<evidence type="ECO:0000256" key="4">
    <source>
        <dbReference type="ARBA" id="ARBA00022833"/>
    </source>
</evidence>
<dbReference type="CDD" id="cd03885">
    <property type="entry name" value="M20_CPDG2"/>
    <property type="match status" value="1"/>
</dbReference>
<evidence type="ECO:0000256" key="2">
    <source>
        <dbReference type="ARBA" id="ARBA00022723"/>
    </source>
</evidence>
<dbReference type="AlphaFoldDB" id="A0A927ILC5"/>
<accession>A0A927ILC5</accession>
<keyword evidence="9" id="KW-1185">Reference proteome</keyword>
<dbReference type="InterPro" id="IPR017150">
    <property type="entry name" value="Pept_M20_glutamate_carboxypep"/>
</dbReference>
<feature type="chain" id="PRO_5036862583" evidence="6">
    <location>
        <begin position="35"/>
        <end position="444"/>
    </location>
</feature>
<keyword evidence="3" id="KW-0378">Hydrolase</keyword>
<dbReference type="GO" id="GO:0046872">
    <property type="term" value="F:metal ion binding"/>
    <property type="evidence" value="ECO:0007669"/>
    <property type="project" value="UniProtKB-KW"/>
</dbReference>
<keyword evidence="4" id="KW-0862">Zinc</keyword>